<dbReference type="AlphaFoldDB" id="A0A6G9AN94"/>
<sequence>MKLISGADFIHVAFFNSLSQLPGNKLAIDSTNIGLFDKLVHLLSFTKEYLSSLTKLVVISDQDRSEKRPILSGKSASIFNSYQLLSVVYGQE</sequence>
<organism evidence="1 2">
    <name type="scientific">Spirosoma aureum</name>
    <dbReference type="NCBI Taxonomy" id="2692134"/>
    <lineage>
        <taxon>Bacteria</taxon>
        <taxon>Pseudomonadati</taxon>
        <taxon>Bacteroidota</taxon>
        <taxon>Cytophagia</taxon>
        <taxon>Cytophagales</taxon>
        <taxon>Cytophagaceae</taxon>
        <taxon>Spirosoma</taxon>
    </lineage>
</organism>
<evidence type="ECO:0000313" key="2">
    <source>
        <dbReference type="Proteomes" id="UP000501802"/>
    </source>
</evidence>
<proteinExistence type="predicted"/>
<evidence type="ECO:0000313" key="1">
    <source>
        <dbReference type="EMBL" id="QIP13745.1"/>
    </source>
</evidence>
<gene>
    <name evidence="1" type="ORF">G8759_14530</name>
</gene>
<accession>A0A6G9AN94</accession>
<protein>
    <submittedName>
        <fullName evidence="1">Uncharacterized protein</fullName>
    </submittedName>
</protein>
<dbReference type="RefSeq" id="WP_167209109.1">
    <property type="nucleotide sequence ID" value="NZ_CP050063.1"/>
</dbReference>
<keyword evidence="2" id="KW-1185">Reference proteome</keyword>
<name>A0A6G9AN94_9BACT</name>
<dbReference type="Proteomes" id="UP000501802">
    <property type="component" value="Chromosome"/>
</dbReference>
<reference evidence="1 2" key="1">
    <citation type="submission" date="2020-03" db="EMBL/GenBank/DDBJ databases">
        <authorList>
            <person name="Kim M.K."/>
        </authorList>
    </citation>
    <scope>NUCLEOTIDE SEQUENCE [LARGE SCALE GENOMIC DNA]</scope>
    <source>
        <strain evidence="1 2">BT328</strain>
    </source>
</reference>
<dbReference type="KEGG" id="spib:G8759_14530"/>
<dbReference type="EMBL" id="CP050063">
    <property type="protein sequence ID" value="QIP13745.1"/>
    <property type="molecule type" value="Genomic_DNA"/>
</dbReference>